<feature type="transmembrane region" description="Helical" evidence="9">
    <location>
        <begin position="102"/>
        <end position="121"/>
    </location>
</feature>
<evidence type="ECO:0000256" key="7">
    <source>
        <dbReference type="RuleBase" id="RU003732"/>
    </source>
</evidence>
<feature type="transmembrane region" description="Helical" evidence="9">
    <location>
        <begin position="638"/>
        <end position="658"/>
    </location>
</feature>
<dbReference type="GO" id="GO:0015293">
    <property type="term" value="F:symporter activity"/>
    <property type="evidence" value="ECO:0007669"/>
    <property type="project" value="UniProtKB-KW"/>
</dbReference>
<keyword evidence="3 7" id="KW-0812">Transmembrane</keyword>
<dbReference type="PROSITE" id="PS50267">
    <property type="entry name" value="NA_NEUROTRAN_SYMP_3"/>
    <property type="match status" value="1"/>
</dbReference>
<comment type="similarity">
    <text evidence="7">Belongs to the sodium:neurotransmitter symporter (SNF) (TC 2.A.22) family.</text>
</comment>
<feature type="binding site" evidence="6">
    <location>
        <position position="84"/>
    </location>
    <ligand>
        <name>Na(+)</name>
        <dbReference type="ChEBI" id="CHEBI:29101"/>
        <label>1</label>
    </ligand>
</feature>
<feature type="transmembrane region" description="Helical" evidence="9">
    <location>
        <begin position="420"/>
        <end position="445"/>
    </location>
</feature>
<dbReference type="InterPro" id="IPR037272">
    <property type="entry name" value="SNS_sf"/>
</dbReference>
<dbReference type="Proteomes" id="UP000245119">
    <property type="component" value="Linkage Group LG3"/>
</dbReference>
<accession>A0A2T7PMP2</accession>
<reference evidence="10 11" key="1">
    <citation type="submission" date="2018-04" db="EMBL/GenBank/DDBJ databases">
        <title>The genome of golden apple snail Pomacea canaliculata provides insight into stress tolerance and invasive adaptation.</title>
        <authorList>
            <person name="Liu C."/>
            <person name="Liu B."/>
            <person name="Ren Y."/>
            <person name="Zhang Y."/>
            <person name="Wang H."/>
            <person name="Li S."/>
            <person name="Jiang F."/>
            <person name="Yin L."/>
            <person name="Zhang G."/>
            <person name="Qian W."/>
            <person name="Fan W."/>
        </authorList>
    </citation>
    <scope>NUCLEOTIDE SEQUENCE [LARGE SCALE GENOMIC DNA]</scope>
    <source>
        <strain evidence="10">SZHN2017</strain>
        <tissue evidence="10">Muscle</tissue>
    </source>
</reference>
<keyword evidence="6" id="KW-0915">Sodium</keyword>
<comment type="subcellular location">
    <subcellularLocation>
        <location evidence="1">Membrane</location>
        <topology evidence="1">Multi-pass membrane protein</topology>
    </subcellularLocation>
</comment>
<sequence length="866" mass="97044">MSEEKSNWMRKKMNEEKREIEKNMKGGEVWWRGDQGHQRDEWRVPCRPDDHRQLRGRLREDENKARGNWGGRFEFVFTCLGYVVGLGNIWRFPYLVYRNGGGAFFIAYFIILIFCGAPLVYMELAFGQYASLGPITVWKAAPIFKANFKIIKHPLIPENKIDYLNYRCGLHHGDHLTAGVHLLQHGHSLGVPLPLHFTHCAPAMGIVQQQLEHRKLHEQQVRLGQLLGSEPDGAGGAIFPQPVVSHRPQQLQRLHQRPRGPVHRTAAGGGRGRCCRQLPQDGTNYTSPSEEYFYRSVLDVSSGLDRLGVIKWQMVMCLLLCWIIVFFCLFRGIKSAGKVSYVVALVPYVAVLVLLVRGVTMAGSSNGVNFYTTPKWEQLKQPRMWVDAAAQVFFSLSICWGGLTTLSSYNKFHNNVYRDAILVCLGDTLMSILSGFAVFAMIGVLSDKLGSPVEGVIQSDVGMTFIVYPAALLSFPVPSLWSALFFLMLVTMGLGTTFCTIETVVTAIVDENPAFLKKRRVLMLTAVCVVSFLLGLPCAAQGGLYLLQLMDEYLTGFPLLIAGLCLCLGISGVYGLQRFCNDIQHMTKAKVGVWWKVMWISVTPVVIVFILISCGIGYQSLGKQFDDIRYPWWSEVLGFSLVFVCILPIFAWPMFKVLKGSGPFLKRIQMLCRPDPAWGPALEKNWNYVEYFPAVQTNLLAVEMENPPLNTITDRVEFTTVGVRIPSVSQTSLLPLSQHHPGTVRMKSVKTLDMRQKAILNHAYSNPQCNLFYGSAEKLTQGTRVSSSSDGALNDVVVAHRTRLKPEMKDVCTQTDVSCFEKLKRQVSEPIGRATTPPSPAPSLSRSMSWMHEGEPAVIEVEVTKF</sequence>
<gene>
    <name evidence="10" type="ORF">C0Q70_05967</name>
</gene>
<keyword evidence="2 7" id="KW-0813">Transport</keyword>
<evidence type="ECO:0000313" key="11">
    <source>
        <dbReference type="Proteomes" id="UP000245119"/>
    </source>
</evidence>
<dbReference type="GO" id="GO:0046872">
    <property type="term" value="F:metal ion binding"/>
    <property type="evidence" value="ECO:0007669"/>
    <property type="project" value="UniProtKB-KW"/>
</dbReference>
<dbReference type="GO" id="GO:0035725">
    <property type="term" value="P:sodium ion transmembrane transport"/>
    <property type="evidence" value="ECO:0007669"/>
    <property type="project" value="TreeGrafter"/>
</dbReference>
<evidence type="ECO:0000256" key="6">
    <source>
        <dbReference type="PIRSR" id="PIRSR600175-1"/>
    </source>
</evidence>
<organism evidence="10 11">
    <name type="scientific">Pomacea canaliculata</name>
    <name type="common">Golden apple snail</name>
    <dbReference type="NCBI Taxonomy" id="400727"/>
    <lineage>
        <taxon>Eukaryota</taxon>
        <taxon>Metazoa</taxon>
        <taxon>Spiralia</taxon>
        <taxon>Lophotrochozoa</taxon>
        <taxon>Mollusca</taxon>
        <taxon>Gastropoda</taxon>
        <taxon>Caenogastropoda</taxon>
        <taxon>Architaenioglossa</taxon>
        <taxon>Ampullarioidea</taxon>
        <taxon>Ampullariidae</taxon>
        <taxon>Pomacea</taxon>
    </lineage>
</organism>
<feature type="transmembrane region" description="Helical" evidence="9">
    <location>
        <begin position="314"/>
        <end position="333"/>
    </location>
</feature>
<protein>
    <recommendedName>
        <fullName evidence="7">Transporter</fullName>
    </recommendedName>
</protein>
<dbReference type="AlphaFoldDB" id="A0A2T7PMP2"/>
<feature type="binding site" evidence="6">
    <location>
        <position position="395"/>
    </location>
    <ligand>
        <name>Na(+)</name>
        <dbReference type="ChEBI" id="CHEBI:29101"/>
        <label>1</label>
    </ligand>
</feature>
<evidence type="ECO:0000256" key="9">
    <source>
        <dbReference type="SAM" id="Phobius"/>
    </source>
</evidence>
<dbReference type="PROSITE" id="PS00610">
    <property type="entry name" value="NA_NEUROTRAN_SYMP_1"/>
    <property type="match status" value="1"/>
</dbReference>
<feature type="transmembrane region" description="Helical" evidence="9">
    <location>
        <begin position="339"/>
        <end position="363"/>
    </location>
</feature>
<dbReference type="Pfam" id="PF00209">
    <property type="entry name" value="SNF"/>
    <property type="match status" value="2"/>
</dbReference>
<keyword evidence="6" id="KW-0479">Metal-binding</keyword>
<feature type="binding site" evidence="6">
    <location>
        <position position="88"/>
    </location>
    <ligand>
        <name>Na(+)</name>
        <dbReference type="ChEBI" id="CHEBI:29101"/>
        <label>1</label>
    </ligand>
</feature>
<dbReference type="PRINTS" id="PR00176">
    <property type="entry name" value="NANEUSMPORT"/>
</dbReference>
<evidence type="ECO:0000256" key="8">
    <source>
        <dbReference type="SAM" id="MobiDB-lite"/>
    </source>
</evidence>
<dbReference type="OrthoDB" id="6065466at2759"/>
<feature type="transmembrane region" description="Helical" evidence="9">
    <location>
        <begin position="553"/>
        <end position="576"/>
    </location>
</feature>
<evidence type="ECO:0000256" key="4">
    <source>
        <dbReference type="ARBA" id="ARBA00022989"/>
    </source>
</evidence>
<dbReference type="GO" id="GO:0005886">
    <property type="term" value="C:plasma membrane"/>
    <property type="evidence" value="ECO:0007669"/>
    <property type="project" value="TreeGrafter"/>
</dbReference>
<feature type="transmembrane region" description="Helical" evidence="9">
    <location>
        <begin position="597"/>
        <end position="618"/>
    </location>
</feature>
<keyword evidence="4 9" id="KW-1133">Transmembrane helix</keyword>
<dbReference type="PANTHER" id="PTHR11616">
    <property type="entry name" value="SODIUM/CHLORIDE DEPENDENT TRANSPORTER"/>
    <property type="match status" value="1"/>
</dbReference>
<dbReference type="GO" id="GO:0006865">
    <property type="term" value="P:amino acid transport"/>
    <property type="evidence" value="ECO:0007669"/>
    <property type="project" value="TreeGrafter"/>
</dbReference>
<feature type="transmembrane region" description="Helical" evidence="9">
    <location>
        <begin position="457"/>
        <end position="477"/>
    </location>
</feature>
<feature type="binding site" evidence="6">
    <location>
        <position position="81"/>
    </location>
    <ligand>
        <name>Na(+)</name>
        <dbReference type="ChEBI" id="CHEBI:29101"/>
        <label>1</label>
    </ligand>
</feature>
<evidence type="ECO:0000313" key="10">
    <source>
        <dbReference type="EMBL" id="PVD34690.1"/>
    </source>
</evidence>
<dbReference type="PANTHER" id="PTHR11616:SF240">
    <property type="entry name" value="BLOATED TUBULES, ISOFORM B-RELATED"/>
    <property type="match status" value="1"/>
</dbReference>
<keyword evidence="11" id="KW-1185">Reference proteome</keyword>
<keyword evidence="7" id="KW-0769">Symport</keyword>
<dbReference type="SUPFAM" id="SSF161070">
    <property type="entry name" value="SNF-like"/>
    <property type="match status" value="1"/>
</dbReference>
<comment type="caution">
    <text evidence="10">The sequence shown here is derived from an EMBL/GenBank/DDBJ whole genome shotgun (WGS) entry which is preliminary data.</text>
</comment>
<feature type="transmembrane region" description="Helical" evidence="9">
    <location>
        <begin position="384"/>
        <end position="408"/>
    </location>
</feature>
<feature type="transmembrane region" description="Helical" evidence="9">
    <location>
        <begin position="521"/>
        <end position="547"/>
    </location>
</feature>
<evidence type="ECO:0000256" key="5">
    <source>
        <dbReference type="ARBA" id="ARBA00023136"/>
    </source>
</evidence>
<dbReference type="InterPro" id="IPR000175">
    <property type="entry name" value="Na/ntran_symport"/>
</dbReference>
<evidence type="ECO:0000256" key="2">
    <source>
        <dbReference type="ARBA" id="ARBA00022448"/>
    </source>
</evidence>
<name>A0A2T7PMP2_POMCA</name>
<keyword evidence="5 9" id="KW-0472">Membrane</keyword>
<feature type="region of interest" description="Disordered" evidence="8">
    <location>
        <begin position="252"/>
        <end position="273"/>
    </location>
</feature>
<evidence type="ECO:0000256" key="3">
    <source>
        <dbReference type="ARBA" id="ARBA00022692"/>
    </source>
</evidence>
<dbReference type="EMBL" id="PZQS01000003">
    <property type="protein sequence ID" value="PVD34690.1"/>
    <property type="molecule type" value="Genomic_DNA"/>
</dbReference>
<evidence type="ECO:0000256" key="1">
    <source>
        <dbReference type="ARBA" id="ARBA00004141"/>
    </source>
</evidence>
<proteinExistence type="inferred from homology"/>